<proteinExistence type="predicted"/>
<dbReference type="AlphaFoldDB" id="A0A381UDL8"/>
<accession>A0A381UDL8</accession>
<name>A0A381UDL8_9ZZZZ</name>
<feature type="non-terminal residue" evidence="1">
    <location>
        <position position="62"/>
    </location>
</feature>
<dbReference type="InterPro" id="IPR029056">
    <property type="entry name" value="Ribokinase-like"/>
</dbReference>
<evidence type="ECO:0000313" key="1">
    <source>
        <dbReference type="EMBL" id="SVA24743.1"/>
    </source>
</evidence>
<reference evidence="1" key="1">
    <citation type="submission" date="2018-05" db="EMBL/GenBank/DDBJ databases">
        <authorList>
            <person name="Lanie J.A."/>
            <person name="Ng W.-L."/>
            <person name="Kazmierczak K.M."/>
            <person name="Andrzejewski T.M."/>
            <person name="Davidsen T.M."/>
            <person name="Wayne K.J."/>
            <person name="Tettelin H."/>
            <person name="Glass J.I."/>
            <person name="Rusch D."/>
            <person name="Podicherti R."/>
            <person name="Tsui H.-C.T."/>
            <person name="Winkler M.E."/>
        </authorList>
    </citation>
    <scope>NUCLEOTIDE SEQUENCE</scope>
</reference>
<organism evidence="1">
    <name type="scientific">marine metagenome</name>
    <dbReference type="NCBI Taxonomy" id="408172"/>
    <lineage>
        <taxon>unclassified sequences</taxon>
        <taxon>metagenomes</taxon>
        <taxon>ecological metagenomes</taxon>
    </lineage>
</organism>
<evidence type="ECO:0008006" key="2">
    <source>
        <dbReference type="Google" id="ProtNLM"/>
    </source>
</evidence>
<sequence>MNKQLIEKILCNAKTAKIGVVGDFCLDVYWFLNEIASEKSLETDLPTWPIAEQEYSLGGAGN</sequence>
<gene>
    <name evidence="1" type="ORF">METZ01_LOCUS77597</name>
</gene>
<protein>
    <recommendedName>
        <fullName evidence="2">Carbohydrate kinase PfkB domain-containing protein</fullName>
    </recommendedName>
</protein>
<dbReference type="Gene3D" id="3.40.1190.20">
    <property type="match status" value="1"/>
</dbReference>
<dbReference type="EMBL" id="UINC01005980">
    <property type="protein sequence ID" value="SVA24743.1"/>
    <property type="molecule type" value="Genomic_DNA"/>
</dbReference>